<keyword evidence="2" id="KW-1133">Transmembrane helix</keyword>
<evidence type="ECO:0000313" key="4">
    <source>
        <dbReference type="EMBL" id="CDP37671.1"/>
    </source>
</evidence>
<dbReference type="AlphaFoldDB" id="A0A060TET4"/>
<accession>A0A060TET4</accession>
<dbReference type="GO" id="GO:0008104">
    <property type="term" value="P:intracellular protein localization"/>
    <property type="evidence" value="ECO:0007669"/>
    <property type="project" value="TreeGrafter"/>
</dbReference>
<dbReference type="CDD" id="cd07440">
    <property type="entry name" value="RGS"/>
    <property type="match status" value="1"/>
</dbReference>
<feature type="region of interest" description="Disordered" evidence="1">
    <location>
        <begin position="170"/>
        <end position="224"/>
    </location>
</feature>
<dbReference type="PANTHER" id="PTHR13155:SF1">
    <property type="entry name" value="A-KINASE ANCHOR PROTEIN 10, MITOCHONDRIAL"/>
    <property type="match status" value="1"/>
</dbReference>
<evidence type="ECO:0000256" key="1">
    <source>
        <dbReference type="SAM" id="MobiDB-lite"/>
    </source>
</evidence>
<evidence type="ECO:0000259" key="3">
    <source>
        <dbReference type="PROSITE" id="PS50132"/>
    </source>
</evidence>
<feature type="domain" description="RGS" evidence="3">
    <location>
        <begin position="306"/>
        <end position="399"/>
    </location>
</feature>
<dbReference type="InterPro" id="IPR036305">
    <property type="entry name" value="RGS_sf"/>
</dbReference>
<feature type="compositionally biased region" description="Polar residues" evidence="1">
    <location>
        <begin position="240"/>
        <end position="263"/>
    </location>
</feature>
<keyword evidence="2" id="KW-0472">Membrane</keyword>
<dbReference type="GO" id="GO:0005886">
    <property type="term" value="C:plasma membrane"/>
    <property type="evidence" value="ECO:0007669"/>
    <property type="project" value="TreeGrafter"/>
</dbReference>
<feature type="compositionally biased region" description="Low complexity" evidence="1">
    <location>
        <begin position="264"/>
        <end position="277"/>
    </location>
</feature>
<reference evidence="4" key="1">
    <citation type="submission" date="2014-02" db="EMBL/GenBank/DDBJ databases">
        <authorList>
            <person name="Genoscope - CEA"/>
        </authorList>
    </citation>
    <scope>NUCLEOTIDE SEQUENCE</scope>
    <source>
        <strain evidence="4">LS3</strain>
    </source>
</reference>
<feature type="transmembrane region" description="Helical" evidence="2">
    <location>
        <begin position="407"/>
        <end position="429"/>
    </location>
</feature>
<keyword evidence="2" id="KW-0812">Transmembrane</keyword>
<dbReference type="PhylomeDB" id="A0A060TET4"/>
<dbReference type="Pfam" id="PF00615">
    <property type="entry name" value="RGS"/>
    <property type="match status" value="1"/>
</dbReference>
<dbReference type="Gene3D" id="1.10.167.10">
    <property type="entry name" value="Regulator of G-protein Signalling 4, domain 2"/>
    <property type="match status" value="1"/>
</dbReference>
<protein>
    <submittedName>
        <fullName evidence="4">ARAD1D16808p</fullName>
    </submittedName>
</protein>
<dbReference type="PROSITE" id="PS50132">
    <property type="entry name" value="RGS"/>
    <property type="match status" value="1"/>
</dbReference>
<gene>
    <name evidence="4" type="ORF">GNLVRS02_ARAD1D16808g</name>
</gene>
<dbReference type="SMART" id="SM00315">
    <property type="entry name" value="RGS"/>
    <property type="match status" value="1"/>
</dbReference>
<evidence type="ECO:0000256" key="2">
    <source>
        <dbReference type="SAM" id="Phobius"/>
    </source>
</evidence>
<name>A0A060TET4_BLAAD</name>
<reference evidence="4" key="2">
    <citation type="submission" date="2014-06" db="EMBL/GenBank/DDBJ databases">
        <title>The complete genome of Blastobotrys (Arxula) adeninivorans LS3 - a yeast of biotechnological interest.</title>
        <authorList>
            <person name="Kunze G."/>
            <person name="Gaillardin C."/>
            <person name="Czernicka M."/>
            <person name="Durrens P."/>
            <person name="Martin T."/>
            <person name="Boer E."/>
            <person name="Gabaldon T."/>
            <person name="Cruz J."/>
            <person name="Talla E."/>
            <person name="Marck C."/>
            <person name="Goffeau A."/>
            <person name="Barbe V."/>
            <person name="Baret P."/>
            <person name="Baronian K."/>
            <person name="Beier S."/>
            <person name="Bleykasten C."/>
            <person name="Bode R."/>
            <person name="Casaregola S."/>
            <person name="Despons L."/>
            <person name="Fairhead C."/>
            <person name="Giersberg M."/>
            <person name="Gierski P."/>
            <person name="Hahnel U."/>
            <person name="Hartmann A."/>
            <person name="Jankowska D."/>
            <person name="Jubin C."/>
            <person name="Jung P."/>
            <person name="Lafontaine I."/>
            <person name="Leh-Louis V."/>
            <person name="Lemaire M."/>
            <person name="Marcet-Houben M."/>
            <person name="Mascher M."/>
            <person name="Morel G."/>
            <person name="Richard G.-F."/>
            <person name="Riechen J."/>
            <person name="Sacerdot C."/>
            <person name="Sarkar A."/>
            <person name="Savel G."/>
            <person name="Schacherer J."/>
            <person name="Sherman D."/>
            <person name="Straub M.-L."/>
            <person name="Stein N."/>
            <person name="Thierry A."/>
            <person name="Trautwein-Schult A."/>
            <person name="Westhof E."/>
            <person name="Worch S."/>
            <person name="Dujon B."/>
            <person name="Souciet J.-L."/>
            <person name="Wincker P."/>
            <person name="Scholz U."/>
            <person name="Neuveglise N."/>
        </authorList>
    </citation>
    <scope>NUCLEOTIDE SEQUENCE</scope>
    <source>
        <strain evidence="4">LS3</strain>
    </source>
</reference>
<dbReference type="SUPFAM" id="SSF48097">
    <property type="entry name" value="Regulator of G-protein signaling, RGS"/>
    <property type="match status" value="1"/>
</dbReference>
<feature type="region of interest" description="Disordered" evidence="1">
    <location>
        <begin position="237"/>
        <end position="294"/>
    </location>
</feature>
<organism evidence="4">
    <name type="scientific">Blastobotrys adeninivorans</name>
    <name type="common">Yeast</name>
    <name type="synonym">Arxula adeninivorans</name>
    <dbReference type="NCBI Taxonomy" id="409370"/>
    <lineage>
        <taxon>Eukaryota</taxon>
        <taxon>Fungi</taxon>
        <taxon>Dikarya</taxon>
        <taxon>Ascomycota</taxon>
        <taxon>Saccharomycotina</taxon>
        <taxon>Dipodascomycetes</taxon>
        <taxon>Dipodascales</taxon>
        <taxon>Trichomonascaceae</taxon>
        <taxon>Blastobotrys</taxon>
    </lineage>
</organism>
<proteinExistence type="predicted"/>
<dbReference type="InterPro" id="IPR052246">
    <property type="entry name" value="Cell_Polariz_PKAAnc"/>
</dbReference>
<feature type="transmembrane region" description="Helical" evidence="2">
    <location>
        <begin position="436"/>
        <end position="456"/>
    </location>
</feature>
<dbReference type="InterPro" id="IPR044926">
    <property type="entry name" value="RGS_subdomain_2"/>
</dbReference>
<sequence>MTAISAGGGGYNSRAPRQRLPTLFEVLNRRTQPPVDLWSFYVFMREQYHGVDYLDFWLDVIQHLSLCRHYIRGLRQSILAQSEIDNASSHNSSVLLDTLIQEGGLNDTDSHRLSAFLRGEDASAGNQETLFRLSALLDAMNARELDIAELHAPPTRGENFISRVNQNNAEKSNEELARALSDPNNDGFEDSPYDEKQDRTPVAPRVSSGFTGAKATPATAGMAPSIASQSAAFGGDEKSQYSSLRSSTGSPNTPLMTNKRNSQATRSSSSKARGAASMVSRGSATGGRGGIPPNVALNAETIERLFPRRESEHEDTGSFVSRQDIRQSSHRILVTYFIPGAERELALPSHIMKSVKQAIEVDGRDDPEVFDEAREYVFQAMEREAFPNFLAARALGNIVPLGSLIRMIVGLVSLFAAFWVGFILIFLDWKPKATRCWLILPFGVGAYGIFSSLYNLDPIMAIAGYSEAVSKRLIRIREPYVRQLLVKRSLYVLSVIILVAAVFVIIFALVPGDRL</sequence>
<feature type="transmembrane region" description="Helical" evidence="2">
    <location>
        <begin position="490"/>
        <end position="510"/>
    </location>
</feature>
<dbReference type="EMBL" id="HG937694">
    <property type="protein sequence ID" value="CDP37671.1"/>
    <property type="molecule type" value="Genomic_DNA"/>
</dbReference>
<dbReference type="PANTHER" id="PTHR13155">
    <property type="entry name" value="A-KINASE ANCHOR PROTEINS"/>
    <property type="match status" value="1"/>
</dbReference>
<dbReference type="InterPro" id="IPR016137">
    <property type="entry name" value="RGS"/>
</dbReference>